<feature type="compositionally biased region" description="Basic and acidic residues" evidence="1">
    <location>
        <begin position="1183"/>
        <end position="1207"/>
    </location>
</feature>
<evidence type="ECO:0000313" key="4">
    <source>
        <dbReference type="RefSeq" id="XP_035882591.1"/>
    </source>
</evidence>
<feature type="compositionally biased region" description="Polar residues" evidence="1">
    <location>
        <begin position="581"/>
        <end position="592"/>
    </location>
</feature>
<feature type="region of interest" description="Disordered" evidence="1">
    <location>
        <begin position="741"/>
        <end position="765"/>
    </location>
</feature>
<evidence type="ECO:0000313" key="3">
    <source>
        <dbReference type="Proteomes" id="UP000504628"/>
    </source>
</evidence>
<dbReference type="PANTHER" id="PTHR33775">
    <property type="entry name" value="CARDIAC-ENRICHED FHL2-INTERACTING PROTEIN-RELATED"/>
    <property type="match status" value="1"/>
</dbReference>
<dbReference type="FunCoup" id="A0A7E6DTV1">
    <property type="interactions" value="81"/>
</dbReference>
<evidence type="ECO:0000256" key="1">
    <source>
        <dbReference type="SAM" id="MobiDB-lite"/>
    </source>
</evidence>
<dbReference type="GO" id="GO:0070886">
    <property type="term" value="P:positive regulation of calcineurin-NFAT signaling cascade"/>
    <property type="evidence" value="ECO:0007669"/>
    <property type="project" value="TreeGrafter"/>
</dbReference>
<feature type="compositionally biased region" description="Basic and acidic residues" evidence="1">
    <location>
        <begin position="746"/>
        <end position="765"/>
    </location>
</feature>
<feature type="compositionally biased region" description="Basic and acidic residues" evidence="1">
    <location>
        <begin position="392"/>
        <end position="406"/>
    </location>
</feature>
<feature type="region of interest" description="Disordered" evidence="1">
    <location>
        <begin position="459"/>
        <end position="497"/>
    </location>
</feature>
<feature type="compositionally biased region" description="Basic residues" evidence="1">
    <location>
        <begin position="1171"/>
        <end position="1182"/>
    </location>
</feature>
<feature type="compositionally biased region" description="Basic and acidic residues" evidence="1">
    <location>
        <begin position="645"/>
        <end position="656"/>
    </location>
</feature>
<feature type="region of interest" description="Disordered" evidence="1">
    <location>
        <begin position="786"/>
        <end position="805"/>
    </location>
</feature>
<dbReference type="GO" id="GO:0030018">
    <property type="term" value="C:Z disc"/>
    <property type="evidence" value="ECO:0007669"/>
    <property type="project" value="TreeGrafter"/>
</dbReference>
<feature type="compositionally biased region" description="Polar residues" evidence="1">
    <location>
        <begin position="229"/>
        <end position="246"/>
    </location>
</feature>
<feature type="region of interest" description="Disordered" evidence="1">
    <location>
        <begin position="1154"/>
        <end position="1211"/>
    </location>
</feature>
<gene>
    <name evidence="4" type="primary">C5H10orf71</name>
</gene>
<feature type="compositionally biased region" description="Polar residues" evidence="1">
    <location>
        <begin position="371"/>
        <end position="382"/>
    </location>
</feature>
<dbReference type="OrthoDB" id="8945866at2759"/>
<feature type="compositionally biased region" description="Polar residues" evidence="1">
    <location>
        <begin position="1044"/>
        <end position="1064"/>
    </location>
</feature>
<reference evidence="4" key="1">
    <citation type="submission" date="2025-08" db="UniProtKB">
        <authorList>
            <consortium name="RefSeq"/>
        </authorList>
    </citation>
    <scope>IDENTIFICATION</scope>
    <source>
        <tissue evidence="4">Muscle</tissue>
    </source>
</reference>
<feature type="region of interest" description="Disordered" evidence="1">
    <location>
        <begin position="150"/>
        <end position="176"/>
    </location>
</feature>
<feature type="region of interest" description="Disordered" evidence="1">
    <location>
        <begin position="645"/>
        <end position="709"/>
    </location>
</feature>
<dbReference type="CTD" id="136943309"/>
<feature type="region of interest" description="Disordered" evidence="1">
    <location>
        <begin position="995"/>
        <end position="1014"/>
    </location>
</feature>
<organism evidence="3 4">
    <name type="scientific">Phyllostomus discolor</name>
    <name type="common">pale spear-nosed bat</name>
    <dbReference type="NCBI Taxonomy" id="89673"/>
    <lineage>
        <taxon>Eukaryota</taxon>
        <taxon>Metazoa</taxon>
        <taxon>Chordata</taxon>
        <taxon>Craniata</taxon>
        <taxon>Vertebrata</taxon>
        <taxon>Euteleostomi</taxon>
        <taxon>Mammalia</taxon>
        <taxon>Eutheria</taxon>
        <taxon>Laurasiatheria</taxon>
        <taxon>Chiroptera</taxon>
        <taxon>Yangochiroptera</taxon>
        <taxon>Phyllostomidae</taxon>
        <taxon>Phyllostominae</taxon>
        <taxon>Phyllostomus</taxon>
    </lineage>
</organism>
<dbReference type="GeneID" id="114497975"/>
<feature type="compositionally biased region" description="Polar residues" evidence="1">
    <location>
        <begin position="657"/>
        <end position="672"/>
    </location>
</feature>
<keyword evidence="3" id="KW-1185">Reference proteome</keyword>
<feature type="region of interest" description="Disordered" evidence="1">
    <location>
        <begin position="202"/>
        <end position="435"/>
    </location>
</feature>
<name>A0A7E6DTV1_9CHIR</name>
<feature type="region of interest" description="Disordered" evidence="1">
    <location>
        <begin position="107"/>
        <end position="136"/>
    </location>
</feature>
<dbReference type="Proteomes" id="UP000504628">
    <property type="component" value="Chromosome 5"/>
</dbReference>
<sequence>MQGNKKYMDGFSDSSSIGSVLDDADREVSSLTDRAFRSLCISEDTSFSDSDLALSPDISRQVFGNFHQGTVSHTHRKSGIWSQLPSQGTEHAGWAATFQQLPKYVQGEEKYPKSSPTLTPAQRRLEVPISGLRNSNKPISKVSSLIKSFDRTESQQCNSRPPTNKPPTIKNPPQFAPLPESGVNFCFDSAFLTVRRVPAEVSSTHQNSHQPCRKHGGQGSPKSPEMACQGSSSFLPTPENIDNSLESKFPSPPQKPVMGEPGRSKEWTRKGTFLHSENSAFKSWSTHQPRLLERKDPTEAIPANKSPKHYEDTPLLRESQAPEHKVSPCQLHADCGQEKNRLTAGALSTSEPWRSRDPGVQAFLMEEKASNSKPDQVKSTQPPWRKPKTLKGGKEGAQDASEEKQNNRRGPALYTKHNPQGQFPENDVLDNAVDPNDCYNPPFNISKLLTPIISTKHVLDSSNSPPVEIIPLPPGQQNGYQEKEPSECPTQDSYKSKAPSLLFNLKDVRKRVKSTYSSPSPLLKGLDEKTRDKQEPVINGILPNGLEESSPQELSKERPADPSLVNVSTQKDPKTDPDGTSVDNYLTLSSPPAITKAPFCVDGEAANQDSYEKDAIKDDSDLGAARSSWCPDSREHCLSLKLCSREPEVERPEEQLKTASLENGFSRSVSQETESEREEGLRNPNFSQKFSPGPLSPEEEDVFYSDSQSDFIPGLKSKAKFSTSSSDQSFASFEDQQKMWFTESQWEDRRNDMSTSDSQKDEKEKVLGKDELQYCALSNRQTCMEEQSKEGALQGEEESVSGGRSRKLLREEASFRGTWIGGSKDAALSYPKDLIPSPSSTLNKHILFAIKDNTLRATPVIKPIMLPLLRTLSSEEPLGSGHKEEELSRPGLGDDAGLCAPRSQEMSSTLTPTVCMKGPHLKRVAYKGTEENRWVSSVARKETKGNASSILLAAEGEGLKPPPDTTWKVVVIDGKSNSTNQGKLEAPRCIPMISLPESDLQDQPPPQQLGTSWEEQTQDFKGHFLSTPKAGPPGKRLAPGEMATSPNTSSLEESSTYSPATSSVWDDASQDPSELGLMPGESSRASPWANRSSARVAHREDLTHAFTWKVSSDPQIEPSAENLRTLSPRGSLLDSATSSAVFLEKAEPSAHLERMATKPPAVPPKTEKALRRAKKLASKRRKTDQPQEMHGKPQEEKPCLEDSEHRPWSPGERLLPRFPVIRALPPSLHRHSVSTFSEPVGRQPGEPQSFMPLLPYPASQKVLQDPQSGEYFVFDLPLQVKIKTFYDPETGKYIKVPIPSSEEGSPESPLPDVLTTPYILYPRIRPLPATAWMPLRCSSQLSAPTFLRQGPGTSDADCPGPQTTHNADPQPTPGPRGNLTQRTPGQAASEPPQMPGEEGADAVSLGIISTNDLEDFATEGIS</sequence>
<dbReference type="InParanoid" id="A0A7E6DTV1"/>
<dbReference type="InterPro" id="IPR027838">
    <property type="entry name" value="DUF4585"/>
</dbReference>
<feature type="compositionally biased region" description="Basic and acidic residues" evidence="1">
    <location>
        <begin position="525"/>
        <end position="535"/>
    </location>
</feature>
<dbReference type="PANTHER" id="PTHR33775:SF2">
    <property type="entry name" value="CARDIAC-ENRICHED FHL2-INTERACTING PROTEIN"/>
    <property type="match status" value="1"/>
</dbReference>
<feature type="domain" description="DUF4585" evidence="2">
    <location>
        <begin position="1255"/>
        <end position="1326"/>
    </location>
</feature>
<feature type="compositionally biased region" description="Polar residues" evidence="1">
    <location>
        <begin position="1083"/>
        <end position="1093"/>
    </location>
</feature>
<dbReference type="InterPro" id="IPR052303">
    <property type="entry name" value="CEFIP"/>
</dbReference>
<feature type="compositionally biased region" description="Polar residues" evidence="1">
    <location>
        <begin position="275"/>
        <end position="288"/>
    </location>
</feature>
<feature type="region of interest" description="Disordered" evidence="1">
    <location>
        <begin position="510"/>
        <end position="601"/>
    </location>
</feature>
<protein>
    <submittedName>
        <fullName evidence="4">Cardiac-enriched FHL2-interacting protein</fullName>
    </submittedName>
</protein>
<dbReference type="KEGG" id="pdic:114497975"/>
<dbReference type="RefSeq" id="XP_035882591.1">
    <property type="nucleotide sequence ID" value="XM_036026698.1"/>
</dbReference>
<accession>A0A7E6DTV1</accession>
<feature type="compositionally biased region" description="Basic and acidic residues" evidence="1">
    <location>
        <begin position="308"/>
        <end position="326"/>
    </location>
</feature>
<proteinExistence type="predicted"/>
<feature type="region of interest" description="Disordered" evidence="1">
    <location>
        <begin position="1344"/>
        <end position="1422"/>
    </location>
</feature>
<feature type="region of interest" description="Disordered" evidence="1">
    <location>
        <begin position="1023"/>
        <end position="1096"/>
    </location>
</feature>
<dbReference type="Pfam" id="PF15232">
    <property type="entry name" value="DUF4585"/>
    <property type="match status" value="1"/>
</dbReference>
<evidence type="ECO:0000259" key="2">
    <source>
        <dbReference type="Pfam" id="PF15232"/>
    </source>
</evidence>
<feature type="compositionally biased region" description="Acidic residues" evidence="1">
    <location>
        <begin position="1412"/>
        <end position="1422"/>
    </location>
</feature>